<evidence type="ECO:0000256" key="1">
    <source>
        <dbReference type="ARBA" id="ARBA00005898"/>
    </source>
</evidence>
<dbReference type="GO" id="GO:0005524">
    <property type="term" value="F:ATP binding"/>
    <property type="evidence" value="ECO:0007669"/>
    <property type="project" value="UniProtKB-KW"/>
</dbReference>
<accession>A0A817A073</accession>
<dbReference type="SUPFAM" id="SSF53244">
    <property type="entry name" value="MurD-like peptide ligases, peptide-binding domain"/>
    <property type="match status" value="2"/>
</dbReference>
<dbReference type="Gene3D" id="3.40.1390.10">
    <property type="entry name" value="MurE/MurF, N-terminal domain"/>
    <property type="match status" value="2"/>
</dbReference>
<dbReference type="Pfam" id="PF08245">
    <property type="entry name" value="Mur_ligase_M"/>
    <property type="match status" value="2"/>
</dbReference>
<dbReference type="Gene3D" id="3.90.190.20">
    <property type="entry name" value="Mur ligase, C-terminal domain"/>
    <property type="match status" value="2"/>
</dbReference>
<comment type="similarity">
    <text evidence="1">Belongs to the MurCDEF family. MurE subfamily.</text>
</comment>
<keyword evidence="4" id="KW-0132">Cell division</keyword>
<comment type="caution">
    <text evidence="15">The sequence shown here is derived from an EMBL/GenBank/DDBJ whole genome shotgun (WGS) entry which is preliminary data.</text>
</comment>
<reference evidence="15" key="1">
    <citation type="submission" date="2021-02" db="EMBL/GenBank/DDBJ databases">
        <authorList>
            <person name="Nowell W R."/>
        </authorList>
    </citation>
    <scope>NUCLEOTIDE SEQUENCE</scope>
</reference>
<dbReference type="InterPro" id="IPR005761">
    <property type="entry name" value="UDP-N-AcMur-Glu-dNH2Pim_ligase"/>
</dbReference>
<evidence type="ECO:0000256" key="2">
    <source>
        <dbReference type="ARBA" id="ARBA00022490"/>
    </source>
</evidence>
<dbReference type="InterPro" id="IPR051046">
    <property type="entry name" value="MurCDEF_CellWall_CoF430Synth"/>
</dbReference>
<feature type="domain" description="Mur ligase C-terminal" evidence="13">
    <location>
        <begin position="798"/>
        <end position="915"/>
    </location>
</feature>
<keyword evidence="9" id="KW-0131">Cell cycle</keyword>
<dbReference type="InterPro" id="IPR013221">
    <property type="entry name" value="Mur_ligase_cen"/>
</dbReference>
<dbReference type="NCBIfam" id="TIGR01143">
    <property type="entry name" value="murF"/>
    <property type="match status" value="1"/>
</dbReference>
<dbReference type="Pfam" id="PF01225">
    <property type="entry name" value="Mur_ligase"/>
    <property type="match status" value="1"/>
</dbReference>
<keyword evidence="10" id="KW-0961">Cell wall biogenesis/degradation</keyword>
<evidence type="ECO:0000259" key="14">
    <source>
        <dbReference type="Pfam" id="PF08245"/>
    </source>
</evidence>
<dbReference type="PANTHER" id="PTHR43024">
    <property type="entry name" value="UDP-N-ACETYLMURAMOYL-TRIPEPTIDE--D-ALANYL-D-ALANINE LIGASE"/>
    <property type="match status" value="1"/>
</dbReference>
<feature type="domain" description="Mur ligase central" evidence="14">
    <location>
        <begin position="187"/>
        <end position="353"/>
    </location>
</feature>
<gene>
    <name evidence="15" type="ORF">XDN619_LOCUS34541</name>
</gene>
<evidence type="ECO:0000256" key="10">
    <source>
        <dbReference type="ARBA" id="ARBA00023316"/>
    </source>
</evidence>
<feature type="domain" description="Mur ligase C-terminal" evidence="13">
    <location>
        <begin position="377"/>
        <end position="503"/>
    </location>
</feature>
<evidence type="ECO:0000256" key="11">
    <source>
        <dbReference type="ARBA" id="ARBA00031461"/>
    </source>
</evidence>
<organism evidence="15 16">
    <name type="scientific">Rotaria magnacalcarata</name>
    <dbReference type="NCBI Taxonomy" id="392030"/>
    <lineage>
        <taxon>Eukaryota</taxon>
        <taxon>Metazoa</taxon>
        <taxon>Spiralia</taxon>
        <taxon>Gnathifera</taxon>
        <taxon>Rotifera</taxon>
        <taxon>Eurotatoria</taxon>
        <taxon>Bdelloidea</taxon>
        <taxon>Philodinida</taxon>
        <taxon>Philodinidae</taxon>
        <taxon>Rotaria</taxon>
    </lineage>
</organism>
<feature type="domain" description="Mur ligase central" evidence="14">
    <location>
        <begin position="576"/>
        <end position="767"/>
    </location>
</feature>
<keyword evidence="3" id="KW-0436">Ligase</keyword>
<evidence type="ECO:0000313" key="15">
    <source>
        <dbReference type="EMBL" id="CAF2235100.1"/>
    </source>
</evidence>
<dbReference type="GO" id="GO:0071555">
    <property type="term" value="P:cell wall organization"/>
    <property type="evidence" value="ECO:0007669"/>
    <property type="project" value="UniProtKB-KW"/>
</dbReference>
<evidence type="ECO:0000256" key="8">
    <source>
        <dbReference type="ARBA" id="ARBA00022984"/>
    </source>
</evidence>
<dbReference type="HAMAP" id="MF_00208">
    <property type="entry name" value="MurE"/>
    <property type="match status" value="1"/>
</dbReference>
<keyword evidence="7" id="KW-0133">Cell shape</keyword>
<keyword evidence="8" id="KW-0573">Peptidoglycan synthesis</keyword>
<name>A0A817A073_9BILA</name>
<dbReference type="Gene3D" id="3.40.1190.10">
    <property type="entry name" value="Mur-like, catalytic domain"/>
    <property type="match status" value="2"/>
</dbReference>
<evidence type="ECO:0000259" key="13">
    <source>
        <dbReference type="Pfam" id="PF02875"/>
    </source>
</evidence>
<dbReference type="InterPro" id="IPR005863">
    <property type="entry name" value="UDP-N-AcMur_synth"/>
</dbReference>
<evidence type="ECO:0000313" key="16">
    <source>
        <dbReference type="Proteomes" id="UP000663887"/>
    </source>
</evidence>
<dbReference type="Proteomes" id="UP000663887">
    <property type="component" value="Unassembled WGS sequence"/>
</dbReference>
<dbReference type="AlphaFoldDB" id="A0A817A073"/>
<dbReference type="GO" id="GO:0004326">
    <property type="term" value="F:tetrahydrofolylpolyglutamate synthase activity"/>
    <property type="evidence" value="ECO:0007669"/>
    <property type="project" value="InterPro"/>
</dbReference>
<dbReference type="InterPro" id="IPR036565">
    <property type="entry name" value="Mur-like_cat_sf"/>
</dbReference>
<evidence type="ECO:0000256" key="6">
    <source>
        <dbReference type="ARBA" id="ARBA00022840"/>
    </source>
</evidence>
<dbReference type="InterPro" id="IPR004101">
    <property type="entry name" value="Mur_ligase_C"/>
</dbReference>
<proteinExistence type="inferred from homology"/>
<evidence type="ECO:0000256" key="3">
    <source>
        <dbReference type="ARBA" id="ARBA00022598"/>
    </source>
</evidence>
<evidence type="ECO:0000256" key="9">
    <source>
        <dbReference type="ARBA" id="ARBA00023306"/>
    </source>
</evidence>
<dbReference type="InterPro" id="IPR035911">
    <property type="entry name" value="MurE/MurF_N"/>
</dbReference>
<dbReference type="GO" id="GO:0008360">
    <property type="term" value="P:regulation of cell shape"/>
    <property type="evidence" value="ECO:0007669"/>
    <property type="project" value="UniProtKB-KW"/>
</dbReference>
<dbReference type="SUPFAM" id="SSF53623">
    <property type="entry name" value="MurD-like peptide ligases, catalytic domain"/>
    <property type="match status" value="3"/>
</dbReference>
<dbReference type="InterPro" id="IPR000713">
    <property type="entry name" value="Mur_ligase_N"/>
</dbReference>
<dbReference type="NCBIfam" id="TIGR01085">
    <property type="entry name" value="murE"/>
    <property type="match status" value="1"/>
</dbReference>
<evidence type="ECO:0000256" key="5">
    <source>
        <dbReference type="ARBA" id="ARBA00022741"/>
    </source>
</evidence>
<evidence type="ECO:0000256" key="7">
    <source>
        <dbReference type="ARBA" id="ARBA00022960"/>
    </source>
</evidence>
<feature type="domain" description="Mur ligase N-terminal catalytic" evidence="12">
    <location>
        <begin position="14"/>
        <end position="61"/>
    </location>
</feature>
<keyword evidence="5" id="KW-0547">Nucleotide-binding</keyword>
<dbReference type="EMBL" id="CAJNRG010017616">
    <property type="protein sequence ID" value="CAF2235100.1"/>
    <property type="molecule type" value="Genomic_DNA"/>
</dbReference>
<sequence>MKTKIICLFKQYNIKSISYDSRNAEIGNAFFAIKGEKFDGNLFISEVLEKGAIVFTDCAEKEAEKVFYVQDIRLALAIASGILYPQFPKNLIAVTGTNGKSSVVSYVYQILKLLGLDAATLGTLGLESTIDFFPNSTSDGNLCVDPLLESSRTLKYATVLRSVSPANSSSVAGSERSLIKINESFLKSLPEVLTTPDPITFRKILNELNEIGIDNLAFEASSHGISQKRLGDIKVKTAGFTSFSQDHLDYHKTMDDYLKAKLQLFADNLEDGGEVVINSEILDSNYAQMTKDFFVKNRINYFSVGKTGDIKIKDIKTSLIGSEVYFEYGRKNHHFDTNIIGSFQAVNLLIAAKIVTNLGINFDQIIEVLKQVTAVTGRLQRIGDIEDEFQVFVDYAHTPDALKKSLSELQKIKLENGNLYLVFGCGGDRDPSKRGLMGEVACKLADYVVVTDDNPRSEDPKKIRFDVLKSASKAEEIDDRELAIENTMAKLQKNDILLIAGKGHEEYQIIALKGGARDGHDFVLDAINRGAGLAIVSQDVKDVPESKVIKVENTFEALQDLAEYKRQNSKAHFIGITGSVGKTSIKEILGLVLEFFCKTFISRNNFNNQIGVPINLASVSDDDEFVVIEMGMRAAGEISHLTKQVTPDIAVITSVAEGHLEFFDSVEKIADAKSEIFEGLDINSGVAILNRDISTYRRCMENIDIAGVGNIKTFGKSQFANVRFVSYSLVDLGMVKLVYSVFNEKVEFVMPAIPRHMATNFAAALAVIHTLGLDTNQATKVLATFKPKIGRGLVVKVKKDKKEYDIITDYYNANPESMKAGLEYLSQFKNTKKIAILGDMKELGKDEVKIHHVAISHIVKSGAKKLFLVGEIMTQIISDVPKSILVYTYKNSDDLAIDIDKHIEGGEVILIKGSRSIHLEKVAEHLGVTNAL</sequence>
<keyword evidence="2" id="KW-0963">Cytoplasm</keyword>
<dbReference type="GO" id="GO:0005737">
    <property type="term" value="C:cytoplasm"/>
    <property type="evidence" value="ECO:0007669"/>
    <property type="project" value="InterPro"/>
</dbReference>
<dbReference type="PROSITE" id="PS01011">
    <property type="entry name" value="FOLYLPOLYGLU_SYNT_1"/>
    <property type="match status" value="1"/>
</dbReference>
<dbReference type="InterPro" id="IPR018109">
    <property type="entry name" value="Folylpolyglutamate_synth_CS"/>
</dbReference>
<dbReference type="Pfam" id="PF02875">
    <property type="entry name" value="Mur_ligase_C"/>
    <property type="match status" value="2"/>
</dbReference>
<keyword evidence="6" id="KW-0067">ATP-binding</keyword>
<protein>
    <recommendedName>
        <fullName evidence="11">UDP-MurNAc-pentapeptide synthetase</fullName>
    </recommendedName>
</protein>
<dbReference type="GO" id="GO:0051301">
    <property type="term" value="P:cell division"/>
    <property type="evidence" value="ECO:0007669"/>
    <property type="project" value="UniProtKB-KW"/>
</dbReference>
<evidence type="ECO:0000256" key="4">
    <source>
        <dbReference type="ARBA" id="ARBA00022618"/>
    </source>
</evidence>
<dbReference type="PANTHER" id="PTHR43024:SF1">
    <property type="entry name" value="UDP-N-ACETYLMURAMOYL-TRIPEPTIDE--D-ALANYL-D-ALANINE LIGASE"/>
    <property type="match status" value="1"/>
</dbReference>
<dbReference type="InterPro" id="IPR036615">
    <property type="entry name" value="Mur_ligase_C_dom_sf"/>
</dbReference>
<dbReference type="HAMAP" id="MF_02019">
    <property type="entry name" value="MurF"/>
    <property type="match status" value="1"/>
</dbReference>
<evidence type="ECO:0000259" key="12">
    <source>
        <dbReference type="Pfam" id="PF01225"/>
    </source>
</evidence>
<dbReference type="SUPFAM" id="SSF63418">
    <property type="entry name" value="MurE/MurF N-terminal domain"/>
    <property type="match status" value="2"/>
</dbReference>
<dbReference type="GO" id="GO:0047480">
    <property type="term" value="F:UDP-N-acetylmuramoyl-tripeptide-D-alanyl-D-alanine ligase activity"/>
    <property type="evidence" value="ECO:0007669"/>
    <property type="project" value="InterPro"/>
</dbReference>